<evidence type="ECO:0000256" key="1">
    <source>
        <dbReference type="SAM" id="Phobius"/>
    </source>
</evidence>
<dbReference type="AlphaFoldDB" id="X1IGP7"/>
<keyword evidence="1" id="KW-0472">Membrane</keyword>
<name>X1IGP7_9ZZZZ</name>
<comment type="caution">
    <text evidence="3">The sequence shown here is derived from an EMBL/GenBank/DDBJ whole genome shotgun (WGS) entry which is preliminary data.</text>
</comment>
<reference evidence="3" key="1">
    <citation type="journal article" date="2014" name="Front. Microbiol.">
        <title>High frequency of phylogenetically diverse reductive dehalogenase-homologous genes in deep subseafloor sedimentary metagenomes.</title>
        <authorList>
            <person name="Kawai M."/>
            <person name="Futagami T."/>
            <person name="Toyoda A."/>
            <person name="Takaki Y."/>
            <person name="Nishi S."/>
            <person name="Hori S."/>
            <person name="Arai W."/>
            <person name="Tsubouchi T."/>
            <person name="Morono Y."/>
            <person name="Uchiyama I."/>
            <person name="Ito T."/>
            <person name="Fujiyama A."/>
            <person name="Inagaki F."/>
            <person name="Takami H."/>
        </authorList>
    </citation>
    <scope>NUCLEOTIDE SEQUENCE</scope>
    <source>
        <strain evidence="3">Expedition CK06-06</strain>
    </source>
</reference>
<protein>
    <recommendedName>
        <fullName evidence="2">Nidogen G2 beta-barrel domain-containing protein</fullName>
    </recommendedName>
</protein>
<keyword evidence="1" id="KW-0812">Transmembrane</keyword>
<feature type="domain" description="Nidogen G2 beta-barrel" evidence="2">
    <location>
        <begin position="1"/>
        <end position="61"/>
    </location>
</feature>
<dbReference type="InterPro" id="IPR006605">
    <property type="entry name" value="G2_nidogen/fibulin_G2F"/>
</dbReference>
<dbReference type="EMBL" id="BARU01043395">
    <property type="protein sequence ID" value="GAH80882.1"/>
    <property type="molecule type" value="Genomic_DNA"/>
</dbReference>
<proteinExistence type="predicted"/>
<feature type="transmembrane region" description="Helical" evidence="1">
    <location>
        <begin position="34"/>
        <end position="51"/>
    </location>
</feature>
<evidence type="ECO:0000259" key="2">
    <source>
        <dbReference type="PROSITE" id="PS50993"/>
    </source>
</evidence>
<dbReference type="PROSITE" id="PS50993">
    <property type="entry name" value="NIDOGEN_G2"/>
    <property type="match status" value="1"/>
</dbReference>
<gene>
    <name evidence="3" type="ORF">S03H2_66460</name>
</gene>
<accession>X1IGP7</accession>
<organism evidence="3">
    <name type="scientific">marine sediment metagenome</name>
    <dbReference type="NCBI Taxonomy" id="412755"/>
    <lineage>
        <taxon>unclassified sequences</taxon>
        <taxon>metagenomes</taxon>
        <taxon>ecological metagenomes</taxon>
    </lineage>
</organism>
<keyword evidence="1" id="KW-1133">Transmembrane helix</keyword>
<sequence length="61" mass="6522">MASMKSREFALSMVAVVAIAYLERLAILAGINGWLLALAVAAIAGLGGYELKGWRERRGSK</sequence>
<evidence type="ECO:0000313" key="3">
    <source>
        <dbReference type="EMBL" id="GAH80882.1"/>
    </source>
</evidence>